<dbReference type="RefSeq" id="WP_097075389.1">
    <property type="nucleotide sequence ID" value="NZ_OBMQ01000024.1"/>
</dbReference>
<evidence type="ECO:0000313" key="1">
    <source>
        <dbReference type="EMBL" id="SOC27592.1"/>
    </source>
</evidence>
<dbReference type="OrthoDB" id="9874847at2"/>
<organism evidence="1 2">
    <name type="scientific">Ureibacillus xyleni</name>
    <dbReference type="NCBI Taxonomy" id="614648"/>
    <lineage>
        <taxon>Bacteria</taxon>
        <taxon>Bacillati</taxon>
        <taxon>Bacillota</taxon>
        <taxon>Bacilli</taxon>
        <taxon>Bacillales</taxon>
        <taxon>Caryophanaceae</taxon>
        <taxon>Ureibacillus</taxon>
    </lineage>
</organism>
<reference evidence="2" key="1">
    <citation type="submission" date="2017-08" db="EMBL/GenBank/DDBJ databases">
        <authorList>
            <person name="Varghese N."/>
            <person name="Submissions S."/>
        </authorList>
    </citation>
    <scope>NUCLEOTIDE SEQUENCE [LARGE SCALE GENOMIC DNA]</scope>
    <source>
        <strain evidence="2">JC22</strain>
    </source>
</reference>
<protein>
    <submittedName>
        <fullName evidence="1">Uncharacterized protein</fullName>
    </submittedName>
</protein>
<sequence>MIGNRNPEYKEKTNPSLNFGEGLLTKDLIAIDIFVNGERIRVKKKQKFVVQFSNDYWWIDGNSEFSLNDDSVVAELFSVNDIDINNGEAYVTFSYHNGPLLTIGESEIFKLINVRKKARREDEDIKELIEGLLEHRNLDDSKAPITME</sequence>
<accession>A0A285TUL8</accession>
<dbReference type="EMBL" id="OBMQ01000024">
    <property type="protein sequence ID" value="SOC27592.1"/>
    <property type="molecule type" value="Genomic_DNA"/>
</dbReference>
<dbReference type="AlphaFoldDB" id="A0A285TUL8"/>
<proteinExistence type="predicted"/>
<evidence type="ECO:0000313" key="2">
    <source>
        <dbReference type="Proteomes" id="UP000219636"/>
    </source>
</evidence>
<name>A0A285TUL8_9BACL</name>
<gene>
    <name evidence="1" type="ORF">SAMN05880501_1249</name>
</gene>
<keyword evidence="2" id="KW-1185">Reference proteome</keyword>
<dbReference type="Proteomes" id="UP000219636">
    <property type="component" value="Unassembled WGS sequence"/>
</dbReference>